<dbReference type="Proteomes" id="UP001479436">
    <property type="component" value="Unassembled WGS sequence"/>
</dbReference>
<dbReference type="InterPro" id="IPR052768">
    <property type="entry name" value="RBM25"/>
</dbReference>
<reference evidence="6 7" key="1">
    <citation type="submission" date="2023-04" db="EMBL/GenBank/DDBJ databases">
        <title>Genome of Basidiobolus ranarum AG-B5.</title>
        <authorList>
            <person name="Stajich J.E."/>
            <person name="Carter-House D."/>
            <person name="Gryganskyi A."/>
        </authorList>
    </citation>
    <scope>NUCLEOTIDE SEQUENCE [LARGE SCALE GENOMIC DNA]</scope>
    <source>
        <strain evidence="6 7">AG-B5</strain>
    </source>
</reference>
<dbReference type="Gene3D" id="1.20.1390.10">
    <property type="entry name" value="PWI domain"/>
    <property type="match status" value="1"/>
</dbReference>
<feature type="compositionally biased region" description="Basic and acidic residues" evidence="3">
    <location>
        <begin position="283"/>
        <end position="292"/>
    </location>
</feature>
<dbReference type="EMBL" id="JASJQH010000201">
    <property type="protein sequence ID" value="KAK9766002.1"/>
    <property type="molecule type" value="Genomic_DNA"/>
</dbReference>
<comment type="caution">
    <text evidence="6">The sequence shown here is derived from an EMBL/GenBank/DDBJ whole genome shotgun (WGS) entry which is preliminary data.</text>
</comment>
<dbReference type="SMART" id="SM00360">
    <property type="entry name" value="RRM"/>
    <property type="match status" value="1"/>
</dbReference>
<dbReference type="InterPro" id="IPR035979">
    <property type="entry name" value="RBD_domain_sf"/>
</dbReference>
<dbReference type="Pfam" id="PF00076">
    <property type="entry name" value="RRM_1"/>
    <property type="match status" value="1"/>
</dbReference>
<evidence type="ECO:0000259" key="5">
    <source>
        <dbReference type="PROSITE" id="PS51025"/>
    </source>
</evidence>
<feature type="domain" description="RRM" evidence="4">
    <location>
        <begin position="90"/>
        <end position="155"/>
    </location>
</feature>
<feature type="region of interest" description="Disordered" evidence="3">
    <location>
        <begin position="392"/>
        <end position="420"/>
    </location>
</feature>
<feature type="region of interest" description="Disordered" evidence="3">
    <location>
        <begin position="229"/>
        <end position="292"/>
    </location>
</feature>
<dbReference type="Gene3D" id="3.30.70.330">
    <property type="match status" value="1"/>
</dbReference>
<evidence type="ECO:0000259" key="4">
    <source>
        <dbReference type="PROSITE" id="PS50102"/>
    </source>
</evidence>
<dbReference type="InterPro" id="IPR034268">
    <property type="entry name" value="RBM25_RRM"/>
</dbReference>
<dbReference type="CDD" id="cd12446">
    <property type="entry name" value="RRM_RBM25"/>
    <property type="match status" value="1"/>
</dbReference>
<feature type="compositionally biased region" description="Polar residues" evidence="3">
    <location>
        <begin position="238"/>
        <end position="248"/>
    </location>
</feature>
<evidence type="ECO:0000256" key="1">
    <source>
        <dbReference type="ARBA" id="ARBA00022664"/>
    </source>
</evidence>
<proteinExistence type="predicted"/>
<dbReference type="PROSITE" id="PS51025">
    <property type="entry name" value="PWI"/>
    <property type="match status" value="1"/>
</dbReference>
<accession>A0ABR2WWU3</accession>
<evidence type="ECO:0000313" key="7">
    <source>
        <dbReference type="Proteomes" id="UP001479436"/>
    </source>
</evidence>
<keyword evidence="2" id="KW-0694">RNA-binding</keyword>
<gene>
    <name evidence="6" type="ORF">K7432_005233</name>
</gene>
<feature type="compositionally biased region" description="Basic and acidic residues" evidence="3">
    <location>
        <begin position="392"/>
        <end position="410"/>
    </location>
</feature>
<name>A0ABR2WWU3_9FUNG</name>
<evidence type="ECO:0000256" key="2">
    <source>
        <dbReference type="PROSITE-ProRule" id="PRU00176"/>
    </source>
</evidence>
<dbReference type="InterPro" id="IPR036483">
    <property type="entry name" value="PWI_dom_sf"/>
</dbReference>
<evidence type="ECO:0000256" key="3">
    <source>
        <dbReference type="SAM" id="MobiDB-lite"/>
    </source>
</evidence>
<dbReference type="SUPFAM" id="SSF54928">
    <property type="entry name" value="RNA-binding domain, RBD"/>
    <property type="match status" value="1"/>
</dbReference>
<dbReference type="SUPFAM" id="SSF101233">
    <property type="entry name" value="PWI domain"/>
    <property type="match status" value="1"/>
</dbReference>
<dbReference type="PANTHER" id="PTHR18806:SF4">
    <property type="entry name" value="RNA-BINDING PROTEIN 25"/>
    <property type="match status" value="1"/>
</dbReference>
<dbReference type="Pfam" id="PF01480">
    <property type="entry name" value="PWI"/>
    <property type="match status" value="1"/>
</dbReference>
<feature type="domain" description="PWI" evidence="5">
    <location>
        <begin position="503"/>
        <end position="595"/>
    </location>
</feature>
<dbReference type="PANTHER" id="PTHR18806">
    <property type="entry name" value="RBM25 PROTEIN"/>
    <property type="match status" value="1"/>
</dbReference>
<evidence type="ECO:0000313" key="6">
    <source>
        <dbReference type="EMBL" id="KAK9766002.1"/>
    </source>
</evidence>
<protein>
    <recommendedName>
        <fullName evidence="8">RNA-binding protein 25</fullName>
    </recommendedName>
</protein>
<feature type="compositionally biased region" description="Basic and acidic residues" evidence="3">
    <location>
        <begin position="249"/>
        <end position="273"/>
    </location>
</feature>
<evidence type="ECO:0008006" key="8">
    <source>
        <dbReference type="Google" id="ProtNLM"/>
    </source>
</evidence>
<organism evidence="6 7">
    <name type="scientific">Basidiobolus ranarum</name>
    <dbReference type="NCBI Taxonomy" id="34480"/>
    <lineage>
        <taxon>Eukaryota</taxon>
        <taxon>Fungi</taxon>
        <taxon>Fungi incertae sedis</taxon>
        <taxon>Zoopagomycota</taxon>
        <taxon>Entomophthoromycotina</taxon>
        <taxon>Basidiobolomycetes</taxon>
        <taxon>Basidiobolales</taxon>
        <taxon>Basidiobolaceae</taxon>
        <taxon>Basidiobolus</taxon>
    </lineage>
</organism>
<dbReference type="InterPro" id="IPR002483">
    <property type="entry name" value="PWI_dom"/>
</dbReference>
<dbReference type="PROSITE" id="PS50102">
    <property type="entry name" value="RRM"/>
    <property type="match status" value="1"/>
</dbReference>
<dbReference type="SMART" id="SM00311">
    <property type="entry name" value="PWI"/>
    <property type="match status" value="1"/>
</dbReference>
<dbReference type="InterPro" id="IPR000504">
    <property type="entry name" value="RRM_dom"/>
</dbReference>
<feature type="region of interest" description="Disordered" evidence="3">
    <location>
        <begin position="1"/>
        <end position="29"/>
    </location>
</feature>
<keyword evidence="7" id="KW-1185">Reference proteome</keyword>
<keyword evidence="1" id="KW-0507">mRNA processing</keyword>
<dbReference type="InterPro" id="IPR012677">
    <property type="entry name" value="Nucleotide-bd_a/b_plait_sf"/>
</dbReference>
<sequence length="595" mass="68862">MDPYRPPGYQTYSPYGPPPTSTVPPNMYHQMPPGMAPTGYPPNGIPNTLPPTQPMMRPMIRPMGYPGVGAPIAQAPPMGTMATPNSEKLTTLFVGKIPPGVPDDWLEKILQTCGTVVKWNRVKDPSGNPKGFGFCEYADAEGILRALRILGGEGQDPESVVNIPSIAEGGIPKKLLLRADDKTRKYLDQFEASRTSLDDLDADVETRQEIQKVIQSMLETLLGSEAIAEEGQDKNVSSHDQTTKSVNATRDRSYHHDDRSQSRDQRADRRERSPTFSEEEAEEQRRAEKRRREMEMAYREREKRWENHEMSRAKMYERNMMSDREREERRIRERDFMEKRLREWNDDEEEELGEEEYYRDRSRWWRYRQAERERELEQDERDRKLEQDEIKAAEAAAKKAEEIRQHEEQSKISNGSNQHENIDSSVAREHTKLKLNLSTKKTTVAPVANNDGNVSSDEDAEGKKRKRILVPLEYSDDEDAETKALRKKHKIKELVKEIPADKDGLWNWNMKWDYITDSVLKSKIEPFIAKKIVEYLGVEEKELVAFVTEHVRKHNPPQALVDELTMALDDEAPVFVMKLWRMVIFESEAHARKLA</sequence>